<protein>
    <submittedName>
        <fullName evidence="5">Cytochrome P450</fullName>
    </submittedName>
</protein>
<dbReference type="InterPro" id="IPR001128">
    <property type="entry name" value="Cyt_P450"/>
</dbReference>
<comment type="caution">
    <text evidence="5">The sequence shown here is derived from an EMBL/GenBank/DDBJ whole genome shotgun (WGS) entry which is preliminary data.</text>
</comment>
<dbReference type="AlphaFoldDB" id="A0A7W7FW41"/>
<dbReference type="EMBL" id="JACHMH010000001">
    <property type="protein sequence ID" value="MBB4679882.1"/>
    <property type="molecule type" value="Genomic_DNA"/>
</dbReference>
<dbReference type="Gene3D" id="1.10.630.10">
    <property type="entry name" value="Cytochrome P450"/>
    <property type="match status" value="1"/>
</dbReference>
<keyword evidence="3 4" id="KW-0408">Iron</keyword>
<sequence length="435" mass="47758">MTGLPPGPRTPVLAQTVLSAVRPLAFAESCRRKYGDLFTIKVFPVGTVVCAADPAVIRRAVTAESSTLLAGDANRVMDFVVGPRSVLLLDGPEHVRCRQVLLPPFRGPSVVAYQDTIAEITAEAVRDWPAGVPVRLMPRMQHLTLEIMMRVVFGITDLRRLAGLRALVPQLLHMNPAVVLFPLLRKDWGRWSPGGKFARVRNAVDEILFAEIARRRREDTDSTDVLSLLLRMRHADGQPATDEELRDNLITVLAVGHETTATTLSWAFERLVRHPESLARLESELDGGEYGYLDAVINETLRVRPVVGDIARILAAPATIGGYRLPAGIMLALSLGLLHSSPERYPEPAVFRPERFLDQPPGPELFLPFGGGPHRCLGAAFAMTTMRTVIATVLARTRPRAAAPGAERQRARGPVLAPARGAEVVLHRRTAFRTR</sequence>
<evidence type="ECO:0000256" key="2">
    <source>
        <dbReference type="ARBA" id="ARBA00010617"/>
    </source>
</evidence>
<feature type="binding site" description="axial binding residue" evidence="3">
    <location>
        <position position="376"/>
    </location>
    <ligand>
        <name>heme</name>
        <dbReference type="ChEBI" id="CHEBI:30413"/>
    </ligand>
    <ligandPart>
        <name>Fe</name>
        <dbReference type="ChEBI" id="CHEBI:18248"/>
    </ligandPart>
</feature>
<dbReference type="GO" id="GO:0020037">
    <property type="term" value="F:heme binding"/>
    <property type="evidence" value="ECO:0007669"/>
    <property type="project" value="InterPro"/>
</dbReference>
<evidence type="ECO:0000313" key="5">
    <source>
        <dbReference type="EMBL" id="MBB4679882.1"/>
    </source>
</evidence>
<dbReference type="PROSITE" id="PS00086">
    <property type="entry name" value="CYTOCHROME_P450"/>
    <property type="match status" value="1"/>
</dbReference>
<proteinExistence type="inferred from homology"/>
<dbReference type="GO" id="GO:0005506">
    <property type="term" value="F:iron ion binding"/>
    <property type="evidence" value="ECO:0007669"/>
    <property type="project" value="InterPro"/>
</dbReference>
<evidence type="ECO:0000313" key="6">
    <source>
        <dbReference type="Proteomes" id="UP000533598"/>
    </source>
</evidence>
<comment type="similarity">
    <text evidence="2 4">Belongs to the cytochrome P450 family.</text>
</comment>
<organism evidence="5 6">
    <name type="scientific">Crossiella cryophila</name>
    <dbReference type="NCBI Taxonomy" id="43355"/>
    <lineage>
        <taxon>Bacteria</taxon>
        <taxon>Bacillati</taxon>
        <taxon>Actinomycetota</taxon>
        <taxon>Actinomycetes</taxon>
        <taxon>Pseudonocardiales</taxon>
        <taxon>Pseudonocardiaceae</taxon>
        <taxon>Crossiella</taxon>
    </lineage>
</organism>
<dbReference type="CDD" id="cd11053">
    <property type="entry name" value="CYP110-like"/>
    <property type="match status" value="1"/>
</dbReference>
<dbReference type="RefSeq" id="WP_185005581.1">
    <property type="nucleotide sequence ID" value="NZ_BAAAUI010000017.1"/>
</dbReference>
<evidence type="ECO:0000256" key="4">
    <source>
        <dbReference type="RuleBase" id="RU000461"/>
    </source>
</evidence>
<evidence type="ECO:0000256" key="3">
    <source>
        <dbReference type="PIRSR" id="PIRSR602401-1"/>
    </source>
</evidence>
<dbReference type="PANTHER" id="PTHR24305">
    <property type="entry name" value="CYTOCHROME P450"/>
    <property type="match status" value="1"/>
</dbReference>
<dbReference type="PRINTS" id="PR00463">
    <property type="entry name" value="EP450I"/>
</dbReference>
<gene>
    <name evidence="5" type="ORF">HNR67_006000</name>
</gene>
<dbReference type="GO" id="GO:0004497">
    <property type="term" value="F:monooxygenase activity"/>
    <property type="evidence" value="ECO:0007669"/>
    <property type="project" value="UniProtKB-KW"/>
</dbReference>
<dbReference type="Pfam" id="PF00067">
    <property type="entry name" value="p450"/>
    <property type="match status" value="1"/>
</dbReference>
<keyword evidence="3 4" id="KW-0349">Heme</keyword>
<dbReference type="InterPro" id="IPR036396">
    <property type="entry name" value="Cyt_P450_sf"/>
</dbReference>
<evidence type="ECO:0000256" key="1">
    <source>
        <dbReference type="ARBA" id="ARBA00001971"/>
    </source>
</evidence>
<keyword evidence="3 4" id="KW-0479">Metal-binding</keyword>
<comment type="cofactor">
    <cofactor evidence="1 3">
        <name>heme</name>
        <dbReference type="ChEBI" id="CHEBI:30413"/>
    </cofactor>
</comment>
<keyword evidence="4" id="KW-0560">Oxidoreductase</keyword>
<dbReference type="Proteomes" id="UP000533598">
    <property type="component" value="Unassembled WGS sequence"/>
</dbReference>
<dbReference type="InterPro" id="IPR050121">
    <property type="entry name" value="Cytochrome_P450_monoxygenase"/>
</dbReference>
<dbReference type="SUPFAM" id="SSF48264">
    <property type="entry name" value="Cytochrome P450"/>
    <property type="match status" value="1"/>
</dbReference>
<dbReference type="InterPro" id="IPR017972">
    <property type="entry name" value="Cyt_P450_CS"/>
</dbReference>
<dbReference type="PRINTS" id="PR00385">
    <property type="entry name" value="P450"/>
</dbReference>
<keyword evidence="4" id="KW-0503">Monooxygenase</keyword>
<keyword evidence="6" id="KW-1185">Reference proteome</keyword>
<accession>A0A7W7FW41</accession>
<dbReference type="PANTHER" id="PTHR24305:SF166">
    <property type="entry name" value="CYTOCHROME P450 12A4, MITOCHONDRIAL-RELATED"/>
    <property type="match status" value="1"/>
</dbReference>
<reference evidence="5 6" key="1">
    <citation type="submission" date="2020-08" db="EMBL/GenBank/DDBJ databases">
        <title>Sequencing the genomes of 1000 actinobacteria strains.</title>
        <authorList>
            <person name="Klenk H.-P."/>
        </authorList>
    </citation>
    <scope>NUCLEOTIDE SEQUENCE [LARGE SCALE GENOMIC DNA]</scope>
    <source>
        <strain evidence="5 6">DSM 44230</strain>
    </source>
</reference>
<dbReference type="InterPro" id="IPR002401">
    <property type="entry name" value="Cyt_P450_E_grp-I"/>
</dbReference>
<name>A0A7W7FW41_9PSEU</name>
<dbReference type="GO" id="GO:0016705">
    <property type="term" value="F:oxidoreductase activity, acting on paired donors, with incorporation or reduction of molecular oxygen"/>
    <property type="evidence" value="ECO:0007669"/>
    <property type="project" value="InterPro"/>
</dbReference>